<feature type="transmembrane region" description="Helical" evidence="1">
    <location>
        <begin position="238"/>
        <end position="260"/>
    </location>
</feature>
<keyword evidence="2" id="KW-0732">Signal</keyword>
<feature type="transmembrane region" description="Helical" evidence="1">
    <location>
        <begin position="212"/>
        <end position="231"/>
    </location>
</feature>
<gene>
    <name evidence="3" type="ORF">M0812_04833</name>
</gene>
<dbReference type="EMBL" id="JANTQA010000010">
    <property type="protein sequence ID" value="KAJ3451163.1"/>
    <property type="molecule type" value="Genomic_DNA"/>
</dbReference>
<feature type="transmembrane region" description="Helical" evidence="1">
    <location>
        <begin position="119"/>
        <end position="145"/>
    </location>
</feature>
<keyword evidence="1" id="KW-0472">Membrane</keyword>
<reference evidence="3" key="1">
    <citation type="submission" date="2022-08" db="EMBL/GenBank/DDBJ databases">
        <title>Novel sulphate-reducing endosymbionts in the free-living metamonad Anaeramoeba.</title>
        <authorList>
            <person name="Jerlstrom-Hultqvist J."/>
            <person name="Cepicka I."/>
            <person name="Gallot-Lavallee L."/>
            <person name="Salas-Leiva D."/>
            <person name="Curtis B.A."/>
            <person name="Zahonova K."/>
            <person name="Pipaliya S."/>
            <person name="Dacks J."/>
            <person name="Roger A.J."/>
        </authorList>
    </citation>
    <scope>NUCLEOTIDE SEQUENCE</scope>
    <source>
        <strain evidence="3">Busselton2</strain>
    </source>
</reference>
<evidence type="ECO:0000313" key="4">
    <source>
        <dbReference type="Proteomes" id="UP001146793"/>
    </source>
</evidence>
<evidence type="ECO:0000313" key="3">
    <source>
        <dbReference type="EMBL" id="KAJ3451163.1"/>
    </source>
</evidence>
<keyword evidence="1 3" id="KW-0812">Transmembrane</keyword>
<dbReference type="AlphaFoldDB" id="A0AAV8AA51"/>
<evidence type="ECO:0000256" key="2">
    <source>
        <dbReference type="SAM" id="SignalP"/>
    </source>
</evidence>
<proteinExistence type="predicted"/>
<comment type="caution">
    <text evidence="3">The sequence shown here is derived from an EMBL/GenBank/DDBJ whole genome shotgun (WGS) entry which is preliminary data.</text>
</comment>
<dbReference type="Proteomes" id="UP001146793">
    <property type="component" value="Unassembled WGS sequence"/>
</dbReference>
<name>A0AAV8AA51_9EUKA</name>
<organism evidence="3 4">
    <name type="scientific">Anaeramoeba flamelloides</name>
    <dbReference type="NCBI Taxonomy" id="1746091"/>
    <lineage>
        <taxon>Eukaryota</taxon>
        <taxon>Metamonada</taxon>
        <taxon>Anaeramoebidae</taxon>
        <taxon>Anaeramoeba</taxon>
    </lineage>
</organism>
<keyword evidence="1" id="KW-1133">Transmembrane helix</keyword>
<evidence type="ECO:0000256" key="1">
    <source>
        <dbReference type="SAM" id="Phobius"/>
    </source>
</evidence>
<feature type="signal peptide" evidence="2">
    <location>
        <begin position="1"/>
        <end position="23"/>
    </location>
</feature>
<feature type="chain" id="PRO_5043485165" evidence="2">
    <location>
        <begin position="24"/>
        <end position="590"/>
    </location>
</feature>
<accession>A0AAV8AA51</accession>
<sequence>MKFINEKLFLFFIPLILLQAINTNENLNESGDEKADNSKNQFFSKFSQPLSASRLRTFPYQNFDPSSSKYNSKLTKAAFVGIGPGIVIFVVLLVYLLYHFRIYRNKDNLTGDYSQKTKSFLKILFVILTALTTIFFILQLIILIVSAEETYPTLDQIQNTAKIISNQRLLFAHNYSNTIESDSLFADKSLDFYQHSKNHLNSLRTKLTLQDGVIVFIDVLLLASIILAYVTMQKRRKFLLVITIISFLFLSSIYFILFGITFSAASALDDTCEDLNREKTSVYDYFLESFNKSYLQEKFLLIENIKNGTLEQINNLTYPDIYFEETIHTCDSEKYENDTEQIQILKDKIVNSIILKTNCNSYIEKNDIVPLLNKDKICNRLLIDYDFFSSMNLSIGILLLSLATIQFLLHRIYSEEDEWFPPYSMDKTALDNDQQQEQQLPKESQDSEQQIDMTDEDFLPFEETESSEAGLLENNKDGGLDQIDDYENKKVQKNGKRGFSSTGLQGEILSEYEDVLDNSQTSEEYENITKDEESYFIKINNQILDKQLNYTSNQNANDLKFVSTVDLKMSDSYLSEDKSTDYDESFSDEK</sequence>
<feature type="transmembrane region" description="Helical" evidence="1">
    <location>
        <begin position="77"/>
        <end position="98"/>
    </location>
</feature>
<protein>
    <submittedName>
        <fullName evidence="3">Transmembrane protein</fullName>
    </submittedName>
</protein>